<organism evidence="6 7">
    <name type="scientific">Herbihabitans rhizosphaerae</name>
    <dbReference type="NCBI Taxonomy" id="1872711"/>
    <lineage>
        <taxon>Bacteria</taxon>
        <taxon>Bacillati</taxon>
        <taxon>Actinomycetota</taxon>
        <taxon>Actinomycetes</taxon>
        <taxon>Pseudonocardiales</taxon>
        <taxon>Pseudonocardiaceae</taxon>
        <taxon>Herbihabitans</taxon>
    </lineage>
</organism>
<keyword evidence="5" id="KW-0460">Magnesium</keyword>
<evidence type="ECO:0000256" key="2">
    <source>
        <dbReference type="ARBA" id="ARBA00022741"/>
    </source>
</evidence>
<dbReference type="PANTHER" id="PTHR23407">
    <property type="entry name" value="ATPASE INHIBITOR/5-FORMYLTETRAHYDROFOLATE CYCLO-LIGASE"/>
    <property type="match status" value="1"/>
</dbReference>
<dbReference type="GO" id="GO:0009396">
    <property type="term" value="P:folic acid-containing compound biosynthetic process"/>
    <property type="evidence" value="ECO:0007669"/>
    <property type="project" value="TreeGrafter"/>
</dbReference>
<dbReference type="GO" id="GO:0005524">
    <property type="term" value="F:ATP binding"/>
    <property type="evidence" value="ECO:0007669"/>
    <property type="project" value="UniProtKB-KW"/>
</dbReference>
<gene>
    <name evidence="6" type="ORF">EV193_103210</name>
</gene>
<feature type="binding site" evidence="4">
    <location>
        <position position="47"/>
    </location>
    <ligand>
        <name>substrate</name>
    </ligand>
</feature>
<dbReference type="PANTHER" id="PTHR23407:SF1">
    <property type="entry name" value="5-FORMYLTETRAHYDROFOLATE CYCLO-LIGASE"/>
    <property type="match status" value="1"/>
</dbReference>
<keyword evidence="6" id="KW-0436">Ligase</keyword>
<comment type="caution">
    <text evidence="6">The sequence shown here is derived from an EMBL/GenBank/DDBJ whole genome shotgun (WGS) entry which is preliminary data.</text>
</comment>
<comment type="catalytic activity">
    <reaction evidence="5">
        <text>(6S)-5-formyl-5,6,7,8-tetrahydrofolate + ATP = (6R)-5,10-methenyltetrahydrofolate + ADP + phosphate</text>
        <dbReference type="Rhea" id="RHEA:10488"/>
        <dbReference type="ChEBI" id="CHEBI:30616"/>
        <dbReference type="ChEBI" id="CHEBI:43474"/>
        <dbReference type="ChEBI" id="CHEBI:57455"/>
        <dbReference type="ChEBI" id="CHEBI:57457"/>
        <dbReference type="ChEBI" id="CHEBI:456216"/>
        <dbReference type="EC" id="6.3.3.2"/>
    </reaction>
</comment>
<dbReference type="GO" id="GO:0035999">
    <property type="term" value="P:tetrahydrofolate interconversion"/>
    <property type="evidence" value="ECO:0007669"/>
    <property type="project" value="TreeGrafter"/>
</dbReference>
<evidence type="ECO:0000256" key="4">
    <source>
        <dbReference type="PIRSR" id="PIRSR006806-1"/>
    </source>
</evidence>
<keyword evidence="3 4" id="KW-0067">ATP-binding</keyword>
<comment type="similarity">
    <text evidence="1 5">Belongs to the 5-formyltetrahydrofolate cyclo-ligase family.</text>
</comment>
<dbReference type="SUPFAM" id="SSF100950">
    <property type="entry name" value="NagB/RpiA/CoA transferase-like"/>
    <property type="match status" value="1"/>
</dbReference>
<accession>A0A4Q7KW47</accession>
<dbReference type="PIRSF" id="PIRSF006806">
    <property type="entry name" value="FTHF_cligase"/>
    <property type="match status" value="1"/>
</dbReference>
<dbReference type="GO" id="GO:0030272">
    <property type="term" value="F:5-formyltetrahydrofolate cyclo-ligase activity"/>
    <property type="evidence" value="ECO:0007669"/>
    <property type="project" value="UniProtKB-EC"/>
</dbReference>
<dbReference type="Pfam" id="PF01812">
    <property type="entry name" value="5-FTHF_cyc-lig"/>
    <property type="match status" value="1"/>
</dbReference>
<dbReference type="NCBIfam" id="TIGR02727">
    <property type="entry name" value="MTHFS_bact"/>
    <property type="match status" value="1"/>
</dbReference>
<dbReference type="InterPro" id="IPR024185">
    <property type="entry name" value="FTHF_cligase-like_sf"/>
</dbReference>
<name>A0A4Q7KW47_9PSEU</name>
<reference evidence="6 7" key="1">
    <citation type="submission" date="2019-02" db="EMBL/GenBank/DDBJ databases">
        <title>Genomic Encyclopedia of Type Strains, Phase IV (KMG-IV): sequencing the most valuable type-strain genomes for metagenomic binning, comparative biology and taxonomic classification.</title>
        <authorList>
            <person name="Goeker M."/>
        </authorList>
    </citation>
    <scope>NUCLEOTIDE SEQUENCE [LARGE SCALE GENOMIC DNA]</scope>
    <source>
        <strain evidence="6 7">DSM 101727</strain>
    </source>
</reference>
<comment type="cofactor">
    <cofactor evidence="5">
        <name>Mg(2+)</name>
        <dbReference type="ChEBI" id="CHEBI:18420"/>
    </cofactor>
</comment>
<proteinExistence type="inferred from homology"/>
<evidence type="ECO:0000256" key="5">
    <source>
        <dbReference type="RuleBase" id="RU361279"/>
    </source>
</evidence>
<keyword evidence="2 4" id="KW-0547">Nucleotide-binding</keyword>
<dbReference type="AlphaFoldDB" id="A0A4Q7KW47"/>
<dbReference type="Gene3D" id="3.40.50.10420">
    <property type="entry name" value="NagB/RpiA/CoA transferase-like"/>
    <property type="match status" value="1"/>
</dbReference>
<dbReference type="EC" id="6.3.3.2" evidence="5"/>
<dbReference type="EMBL" id="SGWQ01000003">
    <property type="protein sequence ID" value="RZS40895.1"/>
    <property type="molecule type" value="Genomic_DNA"/>
</dbReference>
<keyword evidence="5" id="KW-0479">Metal-binding</keyword>
<sequence>MRILTARRALSDEDRAREADAVERALLESNLVRTARTVCAYVPTRTEPGSPRLLETLAAQGIRVLLPVVVGAGPLDWAPFAGSDALQVGAAGMREPTTARLGPDAVATADLVLVPALAVDSSGVRLGRGAGHYDQTLPKVRPGVPLAALLRDSEFVEALPAERHDVPVTVVVTTKPAIVQVGPPATRPR</sequence>
<evidence type="ECO:0000313" key="6">
    <source>
        <dbReference type="EMBL" id="RZS40895.1"/>
    </source>
</evidence>
<keyword evidence="7" id="KW-1185">Reference proteome</keyword>
<feature type="binding site" evidence="4">
    <location>
        <begin position="125"/>
        <end position="133"/>
    </location>
    <ligand>
        <name>ATP</name>
        <dbReference type="ChEBI" id="CHEBI:30616"/>
    </ligand>
</feature>
<feature type="binding site" evidence="4">
    <location>
        <position position="42"/>
    </location>
    <ligand>
        <name>substrate</name>
    </ligand>
</feature>
<protein>
    <recommendedName>
        <fullName evidence="5">5-formyltetrahydrofolate cyclo-ligase</fullName>
        <ecNumber evidence="5">6.3.3.2</ecNumber>
    </recommendedName>
</protein>
<evidence type="ECO:0000256" key="1">
    <source>
        <dbReference type="ARBA" id="ARBA00010638"/>
    </source>
</evidence>
<dbReference type="GO" id="GO:0046872">
    <property type="term" value="F:metal ion binding"/>
    <property type="evidence" value="ECO:0007669"/>
    <property type="project" value="UniProtKB-KW"/>
</dbReference>
<dbReference type="Proteomes" id="UP000294257">
    <property type="component" value="Unassembled WGS sequence"/>
</dbReference>
<dbReference type="InterPro" id="IPR002698">
    <property type="entry name" value="FTHF_cligase"/>
</dbReference>
<evidence type="ECO:0000313" key="7">
    <source>
        <dbReference type="Proteomes" id="UP000294257"/>
    </source>
</evidence>
<dbReference type="InterPro" id="IPR037171">
    <property type="entry name" value="NagB/RpiA_transferase-like"/>
</dbReference>
<evidence type="ECO:0000256" key="3">
    <source>
        <dbReference type="ARBA" id="ARBA00022840"/>
    </source>
</evidence>